<comment type="caution">
    <text evidence="1">The sequence shown here is derived from an EMBL/GenBank/DDBJ whole genome shotgun (WGS) entry which is preliminary data.</text>
</comment>
<evidence type="ECO:0000313" key="2">
    <source>
        <dbReference type="Proteomes" id="UP000003299"/>
    </source>
</evidence>
<accession>F0BJP4</accession>
<name>F0BJP4_9XANT</name>
<protein>
    <submittedName>
        <fullName evidence="1">Uncharacterized protein</fullName>
    </submittedName>
</protein>
<proteinExistence type="predicted"/>
<organism evidence="1 2">
    <name type="scientific">Xanthomonas vesicatoria ATCC 35937</name>
    <dbReference type="NCBI Taxonomy" id="925775"/>
    <lineage>
        <taxon>Bacteria</taxon>
        <taxon>Pseudomonadati</taxon>
        <taxon>Pseudomonadota</taxon>
        <taxon>Gammaproteobacteria</taxon>
        <taxon>Lysobacterales</taxon>
        <taxon>Lysobacteraceae</taxon>
        <taxon>Xanthomonas</taxon>
    </lineage>
</organism>
<feature type="non-terminal residue" evidence="1">
    <location>
        <position position="52"/>
    </location>
</feature>
<dbReference type="EMBL" id="AEQV01000225">
    <property type="protein sequence ID" value="EGD07305.1"/>
    <property type="molecule type" value="Genomic_DNA"/>
</dbReference>
<reference evidence="1 2" key="1">
    <citation type="journal article" date="2011" name="BMC Genomics">
        <title>Comparative genomics reveals diversity among xanthomonads infecting tomato and pepper.</title>
        <authorList>
            <person name="Potnis N."/>
            <person name="Krasileva K."/>
            <person name="Chow V."/>
            <person name="Almeida N.F."/>
            <person name="Patil P.B."/>
            <person name="Ryan R.P."/>
            <person name="Sharlach M."/>
            <person name="Behlau F."/>
            <person name="Dow J.M."/>
            <person name="Momol M.T."/>
            <person name="White F.F."/>
            <person name="Preston J.F."/>
            <person name="Vinatzer B.A."/>
            <person name="Koebnik R."/>
            <person name="Setubal J.C."/>
            <person name="Norman D.J."/>
            <person name="Staskawicz B.J."/>
            <person name="Jones J.B."/>
        </authorList>
    </citation>
    <scope>NUCLEOTIDE SEQUENCE [LARGE SCALE GENOMIC DNA]</scope>
    <source>
        <strain evidence="1 2">ATCC 35937</strain>
    </source>
</reference>
<dbReference type="AlphaFoldDB" id="F0BJP4"/>
<gene>
    <name evidence="1" type="ORF">XVE_4504</name>
</gene>
<sequence length="52" mass="5323">MQLACGGYAGFEQGTILRHAVGVIAQIAAAGELGDLIQHQTLFVEAIAQAGL</sequence>
<dbReference type="Proteomes" id="UP000003299">
    <property type="component" value="Unassembled WGS sequence"/>
</dbReference>
<evidence type="ECO:0000313" key="1">
    <source>
        <dbReference type="EMBL" id="EGD07305.1"/>
    </source>
</evidence>